<dbReference type="PANTHER" id="PTHR43462">
    <property type="entry name" value="ALANYL-TRNA EDITING PROTEIN"/>
    <property type="match status" value="1"/>
</dbReference>
<evidence type="ECO:0000313" key="6">
    <source>
        <dbReference type="EMBL" id="RKD29441.1"/>
    </source>
</evidence>
<dbReference type="PANTHER" id="PTHR43462:SF1">
    <property type="entry name" value="ALANYL-TRNA EDITING PROTEIN AARSD1"/>
    <property type="match status" value="1"/>
</dbReference>
<dbReference type="SMART" id="SM00863">
    <property type="entry name" value="tRNA_SAD"/>
    <property type="match status" value="1"/>
</dbReference>
<dbReference type="InterPro" id="IPR018163">
    <property type="entry name" value="Thr/Ala-tRNA-synth_IIc_edit"/>
</dbReference>
<dbReference type="Pfam" id="PF01411">
    <property type="entry name" value="tRNA-synt_2c"/>
    <property type="match status" value="1"/>
</dbReference>
<dbReference type="InterPro" id="IPR018164">
    <property type="entry name" value="Ala-tRNA-synth_IIc_N"/>
</dbReference>
<accession>A0A419SW53</accession>
<dbReference type="GO" id="GO:0003676">
    <property type="term" value="F:nucleic acid binding"/>
    <property type="evidence" value="ECO:0007669"/>
    <property type="project" value="InterPro"/>
</dbReference>
<dbReference type="EMBL" id="MCIA01000032">
    <property type="protein sequence ID" value="RKD29441.1"/>
    <property type="molecule type" value="Genomic_DNA"/>
</dbReference>
<evidence type="ECO:0000256" key="4">
    <source>
        <dbReference type="ARBA" id="ARBA00022833"/>
    </source>
</evidence>
<evidence type="ECO:0000256" key="2">
    <source>
        <dbReference type="ARBA" id="ARBA00004496"/>
    </source>
</evidence>
<gene>
    <name evidence="6" type="ORF">BET01_08845</name>
</gene>
<comment type="subcellular location">
    <subcellularLocation>
        <location evidence="2">Cytoplasm</location>
    </subcellularLocation>
</comment>
<dbReference type="OrthoDB" id="9812949at2"/>
<evidence type="ECO:0000259" key="5">
    <source>
        <dbReference type="PROSITE" id="PS50860"/>
    </source>
</evidence>
<dbReference type="InterPro" id="IPR051335">
    <property type="entry name" value="Alanyl-tRNA_Editing_Enzymes"/>
</dbReference>
<dbReference type="GO" id="GO:0004813">
    <property type="term" value="F:alanine-tRNA ligase activity"/>
    <property type="evidence" value="ECO:0007669"/>
    <property type="project" value="InterPro"/>
</dbReference>
<dbReference type="InterPro" id="IPR018165">
    <property type="entry name" value="Ala-tRNA-synth_IIc_core"/>
</dbReference>
<dbReference type="Pfam" id="PF07973">
    <property type="entry name" value="tRNA_SAD"/>
    <property type="match status" value="1"/>
</dbReference>
<dbReference type="RefSeq" id="WP_120198274.1">
    <property type="nucleotide sequence ID" value="NZ_MCIA01000032.1"/>
</dbReference>
<dbReference type="GO" id="GO:0006419">
    <property type="term" value="P:alanyl-tRNA aminoacylation"/>
    <property type="evidence" value="ECO:0007669"/>
    <property type="project" value="InterPro"/>
</dbReference>
<comment type="cofactor">
    <cofactor evidence="1">
        <name>Zn(2+)</name>
        <dbReference type="ChEBI" id="CHEBI:29105"/>
    </cofactor>
</comment>
<dbReference type="InterPro" id="IPR009000">
    <property type="entry name" value="Transl_B-barrel_sf"/>
</dbReference>
<comment type="caution">
    <text evidence="6">The sequence shown here is derived from an EMBL/GenBank/DDBJ whole genome shotgun (WGS) entry which is preliminary data.</text>
</comment>
<dbReference type="SUPFAM" id="SSF55186">
    <property type="entry name" value="ThrRS/AlaRS common domain"/>
    <property type="match status" value="1"/>
</dbReference>
<proteinExistence type="predicted"/>
<dbReference type="Gene3D" id="3.30.980.10">
    <property type="entry name" value="Threonyl-trna Synthetase, Chain A, domain 2"/>
    <property type="match status" value="1"/>
</dbReference>
<protein>
    <submittedName>
        <fullName evidence="6">Alanyl-tRNA editing protein</fullName>
    </submittedName>
</protein>
<dbReference type="Gene3D" id="3.10.310.40">
    <property type="match status" value="1"/>
</dbReference>
<keyword evidence="4" id="KW-0862">Zinc</keyword>
<keyword evidence="3" id="KW-0479">Metal-binding</keyword>
<dbReference type="InterPro" id="IPR012947">
    <property type="entry name" value="tRNA_SAD"/>
</dbReference>
<dbReference type="Proteomes" id="UP000284277">
    <property type="component" value="Unassembled WGS sequence"/>
</dbReference>
<sequence length="392" mass="43759">MEKLYYEKPYVTNFEAEVVDCRPGKNGQYEVYLNRTAFYPEGGGQPADAGRLGEAKVLDVQERAEGIVHIVDMQLLPGSKLIGIIDWDRRFSHMQNHSGEHILSGIVHKHYGYDNVGFHMGKDEITVDFNGVLTWDQAEAIEEEVNDLIWKNVPINECYPSKEELFSMDYRSKKELSGQVRIIEIPNGDVCACCGTHVMNTGEIGMVKVTSLMNYKGGVRMSMLCGKLALLDYRKKMKSVSTISALLSAKPDGILDAVDKLKEEGLKKDGLIGRLFKELLERKVLEYPISEQPLAVFEDGLTPVQLRQLCTMLYEAQKGNVVLVCSGADDMYQYAVGSSLMDMRSLSKVLNEKLSGRGGGNSLMAQGTFRAFAKEIEEIFVNEIKGEQDGVK</sequence>
<name>A0A419SW53_9FIRM</name>
<dbReference type="GO" id="GO:0046872">
    <property type="term" value="F:metal ion binding"/>
    <property type="evidence" value="ECO:0007669"/>
    <property type="project" value="UniProtKB-KW"/>
</dbReference>
<dbReference type="AlphaFoldDB" id="A0A419SW53"/>
<feature type="domain" description="Alanyl-transfer RNA synthetases family profile" evidence="5">
    <location>
        <begin position="1"/>
        <end position="220"/>
    </location>
</feature>
<dbReference type="SUPFAM" id="SSF50447">
    <property type="entry name" value="Translation proteins"/>
    <property type="match status" value="1"/>
</dbReference>
<evidence type="ECO:0000256" key="3">
    <source>
        <dbReference type="ARBA" id="ARBA00022723"/>
    </source>
</evidence>
<evidence type="ECO:0000256" key="1">
    <source>
        <dbReference type="ARBA" id="ARBA00001947"/>
    </source>
</evidence>
<evidence type="ECO:0000313" key="7">
    <source>
        <dbReference type="Proteomes" id="UP000284277"/>
    </source>
</evidence>
<organism evidence="6 7">
    <name type="scientific">Lacrimispora algidixylanolytica</name>
    <dbReference type="NCBI Taxonomy" id="94868"/>
    <lineage>
        <taxon>Bacteria</taxon>
        <taxon>Bacillati</taxon>
        <taxon>Bacillota</taxon>
        <taxon>Clostridia</taxon>
        <taxon>Lachnospirales</taxon>
        <taxon>Lachnospiraceae</taxon>
        <taxon>Lacrimispora</taxon>
    </lineage>
</organism>
<keyword evidence="7" id="KW-1185">Reference proteome</keyword>
<dbReference type="GO" id="GO:0002161">
    <property type="term" value="F:aminoacyl-tRNA deacylase activity"/>
    <property type="evidence" value="ECO:0007669"/>
    <property type="project" value="UniProtKB-ARBA"/>
</dbReference>
<dbReference type="PROSITE" id="PS50860">
    <property type="entry name" value="AA_TRNA_LIGASE_II_ALA"/>
    <property type="match status" value="1"/>
</dbReference>
<dbReference type="GO" id="GO:0005524">
    <property type="term" value="F:ATP binding"/>
    <property type="evidence" value="ECO:0007669"/>
    <property type="project" value="InterPro"/>
</dbReference>
<dbReference type="Gene3D" id="2.40.30.130">
    <property type="match status" value="1"/>
</dbReference>
<dbReference type="GO" id="GO:0005737">
    <property type="term" value="C:cytoplasm"/>
    <property type="evidence" value="ECO:0007669"/>
    <property type="project" value="UniProtKB-SubCell"/>
</dbReference>
<reference evidence="6 7" key="1">
    <citation type="submission" date="2016-08" db="EMBL/GenBank/DDBJ databases">
        <title>A new outlook on sporulation: Clostridium algidixylanolyticum.</title>
        <authorList>
            <person name="Poppleton D.I."/>
            <person name="Gribaldo S."/>
        </authorList>
    </citation>
    <scope>NUCLEOTIDE SEQUENCE [LARGE SCALE GENOMIC DNA]</scope>
    <source>
        <strain evidence="6 7">SPL73</strain>
    </source>
</reference>